<accession>X0TEK8</accession>
<gene>
    <name evidence="1" type="ORF">S01H1_03102</name>
</gene>
<name>X0TEK8_9ZZZZ</name>
<protein>
    <submittedName>
        <fullName evidence="1">Uncharacterized protein</fullName>
    </submittedName>
</protein>
<sequence>SQSQEDKDLFLYPNADLAGCTDFTAVGDSPNYACVDDPILEHDEDDTYVTWSQITEGFDLYELPNHGNDSGTINYVQVYARAKSHETAQSSSGIYKIICSPDGTCTDVYDSDDFNLITGYRTYNNIWTTNPSNLSDWEWSDIDLLCIGEKCDSPTVTPTRTLTLRPNNVGLRAECTPHNCTVNWMCVDEAIADEDGTYNSSISNGGEYDIFNIEDPPGGLGTISSVTVYVRGKGVPNVTLDAHMKFYIRTG</sequence>
<comment type="caution">
    <text evidence="1">The sequence shown here is derived from an EMBL/GenBank/DDBJ whole genome shotgun (WGS) entry which is preliminary data.</text>
</comment>
<feature type="non-terminal residue" evidence="1">
    <location>
        <position position="1"/>
    </location>
</feature>
<feature type="non-terminal residue" evidence="1">
    <location>
        <position position="251"/>
    </location>
</feature>
<organism evidence="1">
    <name type="scientific">marine sediment metagenome</name>
    <dbReference type="NCBI Taxonomy" id="412755"/>
    <lineage>
        <taxon>unclassified sequences</taxon>
        <taxon>metagenomes</taxon>
        <taxon>ecological metagenomes</taxon>
    </lineage>
</organism>
<evidence type="ECO:0000313" key="1">
    <source>
        <dbReference type="EMBL" id="GAF74475.1"/>
    </source>
</evidence>
<reference evidence="1" key="1">
    <citation type="journal article" date="2014" name="Front. Microbiol.">
        <title>High frequency of phylogenetically diverse reductive dehalogenase-homologous genes in deep subseafloor sedimentary metagenomes.</title>
        <authorList>
            <person name="Kawai M."/>
            <person name="Futagami T."/>
            <person name="Toyoda A."/>
            <person name="Takaki Y."/>
            <person name="Nishi S."/>
            <person name="Hori S."/>
            <person name="Arai W."/>
            <person name="Tsubouchi T."/>
            <person name="Morono Y."/>
            <person name="Uchiyama I."/>
            <person name="Ito T."/>
            <person name="Fujiyama A."/>
            <person name="Inagaki F."/>
            <person name="Takami H."/>
        </authorList>
    </citation>
    <scope>NUCLEOTIDE SEQUENCE</scope>
    <source>
        <strain evidence="1">Expedition CK06-06</strain>
    </source>
</reference>
<dbReference type="EMBL" id="BARS01001642">
    <property type="protein sequence ID" value="GAF74475.1"/>
    <property type="molecule type" value="Genomic_DNA"/>
</dbReference>
<dbReference type="AlphaFoldDB" id="X0TEK8"/>
<proteinExistence type="predicted"/>